<reference evidence="2" key="2">
    <citation type="submission" date="2020-11" db="EMBL/GenBank/DDBJ databases">
        <authorList>
            <person name="McCartney M.A."/>
            <person name="Auch B."/>
            <person name="Kono T."/>
            <person name="Mallez S."/>
            <person name="Becker A."/>
            <person name="Gohl D.M."/>
            <person name="Silverstein K.A.T."/>
            <person name="Koren S."/>
            <person name="Bechman K.B."/>
            <person name="Herman A."/>
            <person name="Abrahante J.E."/>
            <person name="Garbe J."/>
        </authorList>
    </citation>
    <scope>NUCLEOTIDE SEQUENCE</scope>
    <source>
        <strain evidence="2">Duluth1</strain>
        <tissue evidence="2">Whole animal</tissue>
    </source>
</reference>
<protein>
    <submittedName>
        <fullName evidence="2">Uncharacterized protein</fullName>
    </submittedName>
</protein>
<evidence type="ECO:0000256" key="1">
    <source>
        <dbReference type="SAM" id="MobiDB-lite"/>
    </source>
</evidence>
<evidence type="ECO:0000313" key="2">
    <source>
        <dbReference type="EMBL" id="KAH3697235.1"/>
    </source>
</evidence>
<feature type="compositionally biased region" description="Basic residues" evidence="1">
    <location>
        <begin position="40"/>
        <end position="56"/>
    </location>
</feature>
<proteinExistence type="predicted"/>
<sequence>MALVKDFDQCWTIWQPPNSHYLMTTVVMLCYVTGKRTGHRGPVRGTVHRGPVRRTGHQGPVRSPGTGPVTGPWYWSPGTGPWHRSSGTGLVTGHLSTVTGPVTGQYHRGPARSRLPVTGYRSPVIDQHSERDIAHHLRTIPLLLPLLRQLVLTIEVDVVHDLLYRAALIHGVDMIDTDHLGTLGDVIIRDAIPIAADLFLGIAGIKLVVMLHVDNVVLTTLILYSTLLSRIVMSLYPCFHFQFPV</sequence>
<comment type="caution">
    <text evidence="2">The sequence shown here is derived from an EMBL/GenBank/DDBJ whole genome shotgun (WGS) entry which is preliminary data.</text>
</comment>
<organism evidence="2 3">
    <name type="scientific">Dreissena polymorpha</name>
    <name type="common">Zebra mussel</name>
    <name type="synonym">Mytilus polymorpha</name>
    <dbReference type="NCBI Taxonomy" id="45954"/>
    <lineage>
        <taxon>Eukaryota</taxon>
        <taxon>Metazoa</taxon>
        <taxon>Spiralia</taxon>
        <taxon>Lophotrochozoa</taxon>
        <taxon>Mollusca</taxon>
        <taxon>Bivalvia</taxon>
        <taxon>Autobranchia</taxon>
        <taxon>Heteroconchia</taxon>
        <taxon>Euheterodonta</taxon>
        <taxon>Imparidentia</taxon>
        <taxon>Neoheterodontei</taxon>
        <taxon>Myida</taxon>
        <taxon>Dreissenoidea</taxon>
        <taxon>Dreissenidae</taxon>
        <taxon>Dreissena</taxon>
    </lineage>
</organism>
<reference evidence="2" key="1">
    <citation type="journal article" date="2019" name="bioRxiv">
        <title>The Genome of the Zebra Mussel, Dreissena polymorpha: A Resource for Invasive Species Research.</title>
        <authorList>
            <person name="McCartney M.A."/>
            <person name="Auch B."/>
            <person name="Kono T."/>
            <person name="Mallez S."/>
            <person name="Zhang Y."/>
            <person name="Obille A."/>
            <person name="Becker A."/>
            <person name="Abrahante J.E."/>
            <person name="Garbe J."/>
            <person name="Badalamenti J.P."/>
            <person name="Herman A."/>
            <person name="Mangelson H."/>
            <person name="Liachko I."/>
            <person name="Sullivan S."/>
            <person name="Sone E.D."/>
            <person name="Koren S."/>
            <person name="Silverstein K.A.T."/>
            <person name="Beckman K.B."/>
            <person name="Gohl D.M."/>
        </authorList>
    </citation>
    <scope>NUCLEOTIDE SEQUENCE</scope>
    <source>
        <strain evidence="2">Duluth1</strain>
        <tissue evidence="2">Whole animal</tissue>
    </source>
</reference>
<gene>
    <name evidence="2" type="ORF">DPMN_084727</name>
</gene>
<keyword evidence="3" id="KW-1185">Reference proteome</keyword>
<dbReference type="Proteomes" id="UP000828390">
    <property type="component" value="Unassembled WGS sequence"/>
</dbReference>
<name>A0A9D3YBH7_DREPO</name>
<accession>A0A9D3YBH7</accession>
<dbReference type="EMBL" id="JAIWYP010000016">
    <property type="protein sequence ID" value="KAH3697235.1"/>
    <property type="molecule type" value="Genomic_DNA"/>
</dbReference>
<dbReference type="AlphaFoldDB" id="A0A9D3YBH7"/>
<evidence type="ECO:0000313" key="3">
    <source>
        <dbReference type="Proteomes" id="UP000828390"/>
    </source>
</evidence>
<feature type="region of interest" description="Disordered" evidence="1">
    <location>
        <begin position="40"/>
        <end position="68"/>
    </location>
</feature>